<dbReference type="PANTHER" id="PTHR12526">
    <property type="entry name" value="GLYCOSYLTRANSFERASE"/>
    <property type="match status" value="1"/>
</dbReference>
<evidence type="ECO:0000313" key="2">
    <source>
        <dbReference type="EMBL" id="UYG93835.1"/>
    </source>
</evidence>
<gene>
    <name evidence="2" type="ORF">OD459_16680</name>
</gene>
<dbReference type="Proteomes" id="UP001163104">
    <property type="component" value="Chromosome"/>
</dbReference>
<dbReference type="CDD" id="cd03801">
    <property type="entry name" value="GT4_PimA-like"/>
    <property type="match status" value="1"/>
</dbReference>
<evidence type="ECO:0000313" key="3">
    <source>
        <dbReference type="Proteomes" id="UP001163104"/>
    </source>
</evidence>
<dbReference type="RefSeq" id="WP_263599312.1">
    <property type="nucleotide sequence ID" value="NZ_CP107027.1"/>
</dbReference>
<sequence>MKKKILMIHHSGLIGGGSISFFNVWKSLNKKYEVIAYVPKDPPDLNRLLTEHELNPRVFPFRLGKITYYSGGNSWLNPKFWFHLLHSLTQIPYWRKVIAYEQPDLVIVNSKVLCWMGLLFKNIKSVCFVRETVKGNPENFINRFMKRLLENFTLVSFLSKYDLEQTGLVKAQSIVSTDYLNEDKYEDTLGKGKACQQLNISDSNFNILFVGGINRLKGIDIAVQAINILKNKNICLIVAGDDKDKEITKAGIKGKIKNIQNRKSIEFFKYVNSYIEKHGLENKIKFIGIQTDMSISYSASDILIFPMKQPHQARPAFEIGVQKKPVVISNFENIREFVVDGVNGLTFDPNNPKDLAEAILKLINNQQLLKELGENNYDYTIKYHTEDYAMKILSEKIDETICK</sequence>
<reference evidence="2" key="1">
    <citation type="submission" date="2022-10" db="EMBL/GenBank/DDBJ databases">
        <title>Mechanism of multi-heavy metal repair in Cytobacillus Firmus M7.</title>
        <authorList>
            <person name="Li X."/>
            <person name="Yu C."/>
        </authorList>
    </citation>
    <scope>NUCLEOTIDE SEQUENCE</scope>
    <source>
        <strain evidence="2">M7</strain>
    </source>
</reference>
<dbReference type="Gene3D" id="3.40.50.2000">
    <property type="entry name" value="Glycogen Phosphorylase B"/>
    <property type="match status" value="2"/>
</dbReference>
<proteinExistence type="predicted"/>
<evidence type="ECO:0000259" key="1">
    <source>
        <dbReference type="Pfam" id="PF00534"/>
    </source>
</evidence>
<dbReference type="EMBL" id="CP107027">
    <property type="protein sequence ID" value="UYG93835.1"/>
    <property type="molecule type" value="Genomic_DNA"/>
</dbReference>
<dbReference type="GO" id="GO:0016757">
    <property type="term" value="F:glycosyltransferase activity"/>
    <property type="evidence" value="ECO:0007669"/>
    <property type="project" value="InterPro"/>
</dbReference>
<feature type="domain" description="Glycosyl transferase family 1" evidence="1">
    <location>
        <begin position="196"/>
        <end position="377"/>
    </location>
</feature>
<dbReference type="SUPFAM" id="SSF53756">
    <property type="entry name" value="UDP-Glycosyltransferase/glycogen phosphorylase"/>
    <property type="match status" value="1"/>
</dbReference>
<accession>A0AA46PVM2</accession>
<dbReference type="InterPro" id="IPR001296">
    <property type="entry name" value="Glyco_trans_1"/>
</dbReference>
<name>A0AA46PVM2_CYTFI</name>
<organism evidence="2 3">
    <name type="scientific">Cytobacillus firmus</name>
    <name type="common">Bacillus firmus</name>
    <dbReference type="NCBI Taxonomy" id="1399"/>
    <lineage>
        <taxon>Bacteria</taxon>
        <taxon>Bacillati</taxon>
        <taxon>Bacillota</taxon>
        <taxon>Bacilli</taxon>
        <taxon>Bacillales</taxon>
        <taxon>Bacillaceae</taxon>
        <taxon>Cytobacillus</taxon>
    </lineage>
</organism>
<dbReference type="Pfam" id="PF00534">
    <property type="entry name" value="Glycos_transf_1"/>
    <property type="match status" value="1"/>
</dbReference>
<protein>
    <submittedName>
        <fullName evidence="2">Glycosyltransferase family 4 protein</fullName>
    </submittedName>
</protein>
<dbReference type="AlphaFoldDB" id="A0AA46PVM2"/>